<proteinExistence type="predicted"/>
<dbReference type="AlphaFoldDB" id="A0A251Q3J1"/>
<gene>
    <name evidence="1" type="ORF">PRUPE_3G147700</name>
</gene>
<dbReference type="Gramene" id="ONI17235">
    <property type="protein sequence ID" value="ONI17235"/>
    <property type="gene ID" value="PRUPE_3G147700"/>
</dbReference>
<sequence>MHSLQHQACPSPISFSESPWIIHKDRATNSTKRHTVSNPKQKIKYQRPYHQFNSVVFYIVQFHGPQNALSDVILDPTSHAPLGLRIQIVTVGAQSHREIGMADWVSNKKIYISGFALVKKQSNIKKRNWQNCKCNFFFSL</sequence>
<reference evidence="1 2" key="1">
    <citation type="journal article" date="2013" name="Nat. Genet.">
        <title>The high-quality draft genome of peach (Prunus persica) identifies unique patterns of genetic diversity, domestication and genome evolution.</title>
        <authorList>
            <consortium name="International Peach Genome Initiative"/>
            <person name="Verde I."/>
            <person name="Abbott A.G."/>
            <person name="Scalabrin S."/>
            <person name="Jung S."/>
            <person name="Shu S."/>
            <person name="Marroni F."/>
            <person name="Zhebentyayeva T."/>
            <person name="Dettori M.T."/>
            <person name="Grimwood J."/>
            <person name="Cattonaro F."/>
            <person name="Zuccolo A."/>
            <person name="Rossini L."/>
            <person name="Jenkins J."/>
            <person name="Vendramin E."/>
            <person name="Meisel L.A."/>
            <person name="Decroocq V."/>
            <person name="Sosinski B."/>
            <person name="Prochnik S."/>
            <person name="Mitros T."/>
            <person name="Policriti A."/>
            <person name="Cipriani G."/>
            <person name="Dondini L."/>
            <person name="Ficklin S."/>
            <person name="Goodstein D.M."/>
            <person name="Xuan P."/>
            <person name="Del Fabbro C."/>
            <person name="Aramini V."/>
            <person name="Copetti D."/>
            <person name="Gonzalez S."/>
            <person name="Horner D.S."/>
            <person name="Falchi R."/>
            <person name="Lucas S."/>
            <person name="Mica E."/>
            <person name="Maldonado J."/>
            <person name="Lazzari B."/>
            <person name="Bielenberg D."/>
            <person name="Pirona R."/>
            <person name="Miculan M."/>
            <person name="Barakat A."/>
            <person name="Testolin R."/>
            <person name="Stella A."/>
            <person name="Tartarini S."/>
            <person name="Tonutti P."/>
            <person name="Arus P."/>
            <person name="Orellana A."/>
            <person name="Wells C."/>
            <person name="Main D."/>
            <person name="Vizzotto G."/>
            <person name="Silva H."/>
            <person name="Salamini F."/>
            <person name="Schmutz J."/>
            <person name="Morgante M."/>
            <person name="Rokhsar D.S."/>
        </authorList>
    </citation>
    <scope>NUCLEOTIDE SEQUENCE [LARGE SCALE GENOMIC DNA]</scope>
    <source>
        <strain evidence="2">cv. Nemared</strain>
    </source>
</reference>
<accession>A0A251Q3J1</accession>
<keyword evidence="2" id="KW-1185">Reference proteome</keyword>
<name>A0A251Q3J1_PRUPE</name>
<organism evidence="1 2">
    <name type="scientific">Prunus persica</name>
    <name type="common">Peach</name>
    <name type="synonym">Amygdalus persica</name>
    <dbReference type="NCBI Taxonomy" id="3760"/>
    <lineage>
        <taxon>Eukaryota</taxon>
        <taxon>Viridiplantae</taxon>
        <taxon>Streptophyta</taxon>
        <taxon>Embryophyta</taxon>
        <taxon>Tracheophyta</taxon>
        <taxon>Spermatophyta</taxon>
        <taxon>Magnoliopsida</taxon>
        <taxon>eudicotyledons</taxon>
        <taxon>Gunneridae</taxon>
        <taxon>Pentapetalae</taxon>
        <taxon>rosids</taxon>
        <taxon>fabids</taxon>
        <taxon>Rosales</taxon>
        <taxon>Rosaceae</taxon>
        <taxon>Amygdaloideae</taxon>
        <taxon>Amygdaleae</taxon>
        <taxon>Prunus</taxon>
    </lineage>
</organism>
<protein>
    <submittedName>
        <fullName evidence="1">Uncharacterized protein</fullName>
    </submittedName>
</protein>
<dbReference type="EMBL" id="CM007653">
    <property type="protein sequence ID" value="ONI17235.1"/>
    <property type="molecule type" value="Genomic_DNA"/>
</dbReference>
<dbReference type="Proteomes" id="UP000006882">
    <property type="component" value="Chromosome G3"/>
</dbReference>
<evidence type="ECO:0000313" key="2">
    <source>
        <dbReference type="Proteomes" id="UP000006882"/>
    </source>
</evidence>
<evidence type="ECO:0000313" key="1">
    <source>
        <dbReference type="EMBL" id="ONI17235.1"/>
    </source>
</evidence>